<dbReference type="Pfam" id="PF04235">
    <property type="entry name" value="DUF418"/>
    <property type="match status" value="1"/>
</dbReference>
<feature type="transmembrane region" description="Helical" evidence="2">
    <location>
        <begin position="44"/>
        <end position="66"/>
    </location>
</feature>
<reference evidence="4 5" key="1">
    <citation type="submission" date="2017-01" db="EMBL/GenBank/DDBJ databases">
        <title>Complete genome sequence of esterase-producing bacterium Croceicoccus marinus E4A9.</title>
        <authorList>
            <person name="Wu Y.-H."/>
            <person name="Cheng H."/>
            <person name="Xu L."/>
            <person name="Huo Y.-Y."/>
            <person name="Wang C.-S."/>
            <person name="Xu X.-W."/>
        </authorList>
    </citation>
    <scope>NUCLEOTIDE SEQUENCE [LARGE SCALE GENOMIC DNA]</scope>
    <source>
        <strain evidence="4 5">E4A9</strain>
    </source>
</reference>
<evidence type="ECO:0000256" key="2">
    <source>
        <dbReference type="SAM" id="Phobius"/>
    </source>
</evidence>
<feature type="transmembrane region" description="Helical" evidence="2">
    <location>
        <begin position="390"/>
        <end position="406"/>
    </location>
</feature>
<dbReference type="PANTHER" id="PTHR30590">
    <property type="entry name" value="INNER MEMBRANE PROTEIN"/>
    <property type="match status" value="1"/>
</dbReference>
<dbReference type="STRING" id="450378.GCA_001661675_02060"/>
<dbReference type="Proteomes" id="UP000195807">
    <property type="component" value="Chromosome"/>
</dbReference>
<dbReference type="KEGG" id="cman:A9D14_10220"/>
<dbReference type="InterPro" id="IPR052529">
    <property type="entry name" value="Bact_Transport_Assoc"/>
</dbReference>
<evidence type="ECO:0000259" key="3">
    <source>
        <dbReference type="Pfam" id="PF04235"/>
    </source>
</evidence>
<name>A0A1Z1FCK9_9SPHN</name>
<evidence type="ECO:0000256" key="1">
    <source>
        <dbReference type="SAM" id="MobiDB-lite"/>
    </source>
</evidence>
<feature type="transmembrane region" description="Helical" evidence="2">
    <location>
        <begin position="168"/>
        <end position="190"/>
    </location>
</feature>
<feature type="transmembrane region" description="Helical" evidence="2">
    <location>
        <begin position="248"/>
        <end position="271"/>
    </location>
</feature>
<feature type="transmembrane region" description="Helical" evidence="2">
    <location>
        <begin position="94"/>
        <end position="112"/>
    </location>
</feature>
<feature type="region of interest" description="Disordered" evidence="1">
    <location>
        <begin position="1"/>
        <end position="27"/>
    </location>
</feature>
<keyword evidence="2" id="KW-0472">Membrane</keyword>
<keyword evidence="2" id="KW-0812">Transmembrane</keyword>
<accession>A0A1Z1FCK9</accession>
<dbReference type="OrthoDB" id="9807744at2"/>
<feature type="transmembrane region" description="Helical" evidence="2">
    <location>
        <begin position="283"/>
        <end position="308"/>
    </location>
</feature>
<dbReference type="RefSeq" id="WP_157668189.1">
    <property type="nucleotide sequence ID" value="NZ_CP019602.1"/>
</dbReference>
<evidence type="ECO:0000313" key="5">
    <source>
        <dbReference type="Proteomes" id="UP000195807"/>
    </source>
</evidence>
<feature type="transmembrane region" description="Helical" evidence="2">
    <location>
        <begin position="362"/>
        <end position="384"/>
    </location>
</feature>
<dbReference type="EMBL" id="CP019602">
    <property type="protein sequence ID" value="ARU16490.1"/>
    <property type="molecule type" value="Genomic_DNA"/>
</dbReference>
<evidence type="ECO:0000313" key="4">
    <source>
        <dbReference type="EMBL" id="ARU16490.1"/>
    </source>
</evidence>
<keyword evidence="5" id="KW-1185">Reference proteome</keyword>
<feature type="transmembrane region" description="Helical" evidence="2">
    <location>
        <begin position="146"/>
        <end position="163"/>
    </location>
</feature>
<feature type="domain" description="DUF418" evidence="3">
    <location>
        <begin position="268"/>
        <end position="429"/>
    </location>
</feature>
<proteinExistence type="predicted"/>
<feature type="transmembrane region" description="Helical" evidence="2">
    <location>
        <begin position="124"/>
        <end position="140"/>
    </location>
</feature>
<organism evidence="4 5">
    <name type="scientific">Croceicoccus marinus</name>
    <dbReference type="NCBI Taxonomy" id="450378"/>
    <lineage>
        <taxon>Bacteria</taxon>
        <taxon>Pseudomonadati</taxon>
        <taxon>Pseudomonadota</taxon>
        <taxon>Alphaproteobacteria</taxon>
        <taxon>Sphingomonadales</taxon>
        <taxon>Erythrobacteraceae</taxon>
        <taxon>Croceicoccus</taxon>
    </lineage>
</organism>
<sequence length="455" mass="49957">MADIAATPDQPQMDRPRIDQPAPEPRIRPVTTDRIASLDIVRGFAVLGILAANVVGFARTGPYYYWGMLYPHGFWEEAGWLVQYLLLDGKLRGLFAFLFGAGMAIFVERAAAKRGMAGALLLQGRRLLWLALFGAAHYYLLFNGDILLDYAIIGLVAMLFLPLGTRALLFFGLFASFYMGIMAAIALFPAGEIAALEAPPASAARQDYDAQVGAIVEQSRASDPVRQSGSFADLVRWRHETRTVWGRIAFLPVTGPGYLGLMLLGAALYRMGFFSGEWSRRGMIGWGLGGIAASAVLTLPLAFMAMAYDHYPAVSYWVQFGPTSLLRLPMILGYAALLVAFTPALARSGFGQRLAAAGRMAFSNYIASSVMMGIVFLGWGFGLYGDWHRLSLWAWSAGGMAVMLLWSRPWLDRFRFGPLEWAWRCLTYMRLFPIRRVDPAASSFASHGSPAKPGG</sequence>
<dbReference type="AlphaFoldDB" id="A0A1Z1FCK9"/>
<feature type="transmembrane region" description="Helical" evidence="2">
    <location>
        <begin position="328"/>
        <end position="350"/>
    </location>
</feature>
<protein>
    <recommendedName>
        <fullName evidence="3">DUF418 domain-containing protein</fullName>
    </recommendedName>
</protein>
<dbReference type="InterPro" id="IPR007349">
    <property type="entry name" value="DUF418"/>
</dbReference>
<dbReference type="PANTHER" id="PTHR30590:SF2">
    <property type="entry name" value="INNER MEMBRANE PROTEIN"/>
    <property type="match status" value="1"/>
</dbReference>
<gene>
    <name evidence="4" type="ORF">A9D14_10220</name>
</gene>
<keyword evidence="2" id="KW-1133">Transmembrane helix</keyword>